<dbReference type="AlphaFoldDB" id="A0A3P8V734"/>
<evidence type="ECO:0000313" key="10">
    <source>
        <dbReference type="Ensembl" id="ENSCSEP00000011173.1"/>
    </source>
</evidence>
<evidence type="ECO:0000256" key="7">
    <source>
        <dbReference type="ARBA" id="ARBA00035133"/>
    </source>
</evidence>
<dbReference type="Proteomes" id="UP000265120">
    <property type="component" value="Chromosome 19"/>
</dbReference>
<evidence type="ECO:0000256" key="9">
    <source>
        <dbReference type="SAM" id="MobiDB-lite"/>
    </source>
</evidence>
<evidence type="ECO:0000256" key="3">
    <source>
        <dbReference type="ARBA" id="ARBA00022946"/>
    </source>
</evidence>
<keyword evidence="5" id="KW-0496">Mitochondrion</keyword>
<dbReference type="Pfam" id="PF15433">
    <property type="entry name" value="MRP-S31"/>
    <property type="match status" value="2"/>
</dbReference>
<name>A0A3P8V734_CYNSE</name>
<dbReference type="STRING" id="244447.ENSCSEP00000011173"/>
<accession>A0A3P8V734</accession>
<proteinExistence type="inferred from homology"/>
<dbReference type="PANTHER" id="PTHR13231:SF3">
    <property type="entry name" value="SMALL RIBOSOMAL SUBUNIT PROTEIN MS31"/>
    <property type="match status" value="1"/>
</dbReference>
<dbReference type="Ensembl" id="ENSCSET00000011307.1">
    <property type="protein sequence ID" value="ENSCSEP00000011173.1"/>
    <property type="gene ID" value="ENSCSEG00000007168.1"/>
</dbReference>
<comment type="similarity">
    <text evidence="2">Belongs to the mitochondrion-specific ribosomal protein mS31 family.</text>
</comment>
<keyword evidence="6" id="KW-0687">Ribonucleoprotein</keyword>
<feature type="region of interest" description="Disordered" evidence="9">
    <location>
        <begin position="38"/>
        <end position="77"/>
    </location>
</feature>
<keyword evidence="3" id="KW-0809">Transit peptide</keyword>
<keyword evidence="4" id="KW-0689">Ribosomal protein</keyword>
<comment type="subcellular location">
    <subcellularLocation>
        <location evidence="1">Mitochondrion</location>
    </subcellularLocation>
</comment>
<feature type="region of interest" description="Disordered" evidence="9">
    <location>
        <begin position="90"/>
        <end position="115"/>
    </location>
</feature>
<reference evidence="10" key="2">
    <citation type="submission" date="2025-08" db="UniProtKB">
        <authorList>
            <consortium name="Ensembl"/>
        </authorList>
    </citation>
    <scope>IDENTIFICATION</scope>
</reference>
<feature type="compositionally biased region" description="Basic and acidic residues" evidence="9">
    <location>
        <begin position="38"/>
        <end position="52"/>
    </location>
</feature>
<reference evidence="10" key="3">
    <citation type="submission" date="2025-09" db="UniProtKB">
        <authorList>
            <consortium name="Ensembl"/>
        </authorList>
    </citation>
    <scope>IDENTIFICATION</scope>
</reference>
<sequence length="322" mass="36692">SGCRRPAANTRKALGSKRGWRTRLLRLVSSTHVFLQNKDTEILKSDGEDTRPDQNQVQRDVSVPQKVHTKTPKSGKEGLLELLSSIKVDITTKRKPRHSTRPNSEKPSTKPKPVHLESISKMYRNAVVDASTQSETLDPKVVSAASAAAATLPNSNQALNELLKQLKENELVTEGQKRGNVNNLRYVDTQCAHVHISAPPTLWDIDFVQELATCVDHMPRNGLQEMIDWTKDGRMWRYPIDNEAGLEEEANVPFHEHIFLDKHLEKGFPRQGPVRHFMELVVVGLSKNPFLTVQQKKDHIDWFRDYFQQKKDVLKEADVFLQ</sequence>
<dbReference type="GeneTree" id="ENSGT00390000010017"/>
<dbReference type="GO" id="GO:0003735">
    <property type="term" value="F:structural constituent of ribosome"/>
    <property type="evidence" value="ECO:0007669"/>
    <property type="project" value="InterPro"/>
</dbReference>
<dbReference type="GO" id="GO:0005763">
    <property type="term" value="C:mitochondrial small ribosomal subunit"/>
    <property type="evidence" value="ECO:0007669"/>
    <property type="project" value="InterPro"/>
</dbReference>
<dbReference type="InterPro" id="IPR026299">
    <property type="entry name" value="MRP-S31"/>
</dbReference>
<evidence type="ECO:0000256" key="4">
    <source>
        <dbReference type="ARBA" id="ARBA00022980"/>
    </source>
</evidence>
<evidence type="ECO:0000256" key="5">
    <source>
        <dbReference type="ARBA" id="ARBA00023128"/>
    </source>
</evidence>
<evidence type="ECO:0000256" key="2">
    <source>
        <dbReference type="ARBA" id="ARBA00011057"/>
    </source>
</evidence>
<evidence type="ECO:0000256" key="1">
    <source>
        <dbReference type="ARBA" id="ARBA00004173"/>
    </source>
</evidence>
<keyword evidence="11" id="KW-1185">Reference proteome</keyword>
<protein>
    <recommendedName>
        <fullName evidence="7">Small ribosomal subunit protein mS31</fullName>
    </recommendedName>
    <alternativeName>
        <fullName evidence="8">28S ribosomal protein S31, mitochondrial</fullName>
    </alternativeName>
</protein>
<dbReference type="InParanoid" id="A0A3P8V734"/>
<reference evidence="10 11" key="1">
    <citation type="journal article" date="2014" name="Nat. Genet.">
        <title>Whole-genome sequence of a flatfish provides insights into ZW sex chromosome evolution and adaptation to a benthic lifestyle.</title>
        <authorList>
            <person name="Chen S."/>
            <person name="Zhang G."/>
            <person name="Shao C."/>
            <person name="Huang Q."/>
            <person name="Liu G."/>
            <person name="Zhang P."/>
            <person name="Song W."/>
            <person name="An N."/>
            <person name="Chalopin D."/>
            <person name="Volff J.N."/>
            <person name="Hong Y."/>
            <person name="Li Q."/>
            <person name="Sha Z."/>
            <person name="Zhou H."/>
            <person name="Xie M."/>
            <person name="Yu Q."/>
            <person name="Liu Y."/>
            <person name="Xiang H."/>
            <person name="Wang N."/>
            <person name="Wu K."/>
            <person name="Yang C."/>
            <person name="Zhou Q."/>
            <person name="Liao X."/>
            <person name="Yang L."/>
            <person name="Hu Q."/>
            <person name="Zhang J."/>
            <person name="Meng L."/>
            <person name="Jin L."/>
            <person name="Tian Y."/>
            <person name="Lian J."/>
            <person name="Yang J."/>
            <person name="Miao G."/>
            <person name="Liu S."/>
            <person name="Liang Z."/>
            <person name="Yan F."/>
            <person name="Li Y."/>
            <person name="Sun B."/>
            <person name="Zhang H."/>
            <person name="Zhang J."/>
            <person name="Zhu Y."/>
            <person name="Du M."/>
            <person name="Zhao Y."/>
            <person name="Schartl M."/>
            <person name="Tang Q."/>
            <person name="Wang J."/>
        </authorList>
    </citation>
    <scope>NUCLEOTIDE SEQUENCE</scope>
</reference>
<evidence type="ECO:0000256" key="8">
    <source>
        <dbReference type="ARBA" id="ARBA00035363"/>
    </source>
</evidence>
<evidence type="ECO:0000313" key="11">
    <source>
        <dbReference type="Proteomes" id="UP000265120"/>
    </source>
</evidence>
<organism evidence="10 11">
    <name type="scientific">Cynoglossus semilaevis</name>
    <name type="common">Tongue sole</name>
    <dbReference type="NCBI Taxonomy" id="244447"/>
    <lineage>
        <taxon>Eukaryota</taxon>
        <taxon>Metazoa</taxon>
        <taxon>Chordata</taxon>
        <taxon>Craniata</taxon>
        <taxon>Vertebrata</taxon>
        <taxon>Euteleostomi</taxon>
        <taxon>Actinopterygii</taxon>
        <taxon>Neopterygii</taxon>
        <taxon>Teleostei</taxon>
        <taxon>Neoteleostei</taxon>
        <taxon>Acanthomorphata</taxon>
        <taxon>Carangaria</taxon>
        <taxon>Pleuronectiformes</taxon>
        <taxon>Pleuronectoidei</taxon>
        <taxon>Cynoglossidae</taxon>
        <taxon>Cynoglossinae</taxon>
        <taxon>Cynoglossus</taxon>
    </lineage>
</organism>
<dbReference type="PANTHER" id="PTHR13231">
    <property type="entry name" value="MITOCHONDRIAL RIBOSOMAL PROTEIN S31"/>
    <property type="match status" value="1"/>
</dbReference>
<evidence type="ECO:0000256" key="6">
    <source>
        <dbReference type="ARBA" id="ARBA00023274"/>
    </source>
</evidence>